<reference evidence="1" key="1">
    <citation type="journal article" date="2011" name="Nat. Biotechnol.">
        <title>Genome sequencing and comparison of two nonhuman primate animal models, the cynomolgus and Chinese rhesus macaques.</title>
        <authorList>
            <person name="Yan G."/>
            <person name="Zhang G."/>
            <person name="Fang X."/>
            <person name="Zhang Y."/>
            <person name="Li C."/>
            <person name="Ling F."/>
            <person name="Cooper D.N."/>
            <person name="Li Q."/>
            <person name="Li Y."/>
            <person name="van Gool A.J."/>
            <person name="Du H."/>
            <person name="Chen J."/>
            <person name="Chen R."/>
            <person name="Zhang P."/>
            <person name="Huang Z."/>
            <person name="Thompson J.R."/>
            <person name="Meng Y."/>
            <person name="Bai Y."/>
            <person name="Wang J."/>
            <person name="Zhuo M."/>
            <person name="Wang T."/>
            <person name="Huang Y."/>
            <person name="Wei L."/>
            <person name="Li J."/>
            <person name="Wang Z."/>
            <person name="Hu H."/>
            <person name="Yang P."/>
            <person name="Le L."/>
            <person name="Stenson P.D."/>
            <person name="Li B."/>
            <person name="Liu X."/>
            <person name="Ball E.V."/>
            <person name="An N."/>
            <person name="Huang Q."/>
            <person name="Zhang Y."/>
            <person name="Fan W."/>
            <person name="Zhang X."/>
            <person name="Li Y."/>
            <person name="Wang W."/>
            <person name="Katze M.G."/>
            <person name="Su B."/>
            <person name="Nielsen R."/>
            <person name="Yang H."/>
            <person name="Wang J."/>
            <person name="Wang X."/>
            <person name="Wang J."/>
        </authorList>
    </citation>
    <scope>NUCLEOTIDE SEQUENCE [LARGE SCALE GENOMIC DNA]</scope>
    <source>
        <strain evidence="1">CR-5</strain>
    </source>
</reference>
<feature type="non-terminal residue" evidence="1">
    <location>
        <position position="1"/>
    </location>
</feature>
<protein>
    <submittedName>
        <fullName evidence="1">Uncharacterized protein</fullName>
    </submittedName>
</protein>
<name>G7MHF9_MACMU</name>
<dbReference type="PANTHER" id="PTHR46254">
    <property type="entry name" value="PROTEIN GVQW1-RELATED"/>
    <property type="match status" value="1"/>
</dbReference>
<dbReference type="PANTHER" id="PTHR46254:SF6">
    <property type="entry name" value="HIGH MOBILITY GROUP AT-HOOK 2"/>
    <property type="match status" value="1"/>
</dbReference>
<accession>G7MHF9</accession>
<proteinExistence type="predicted"/>
<dbReference type="Proteomes" id="UP000013456">
    <property type="component" value="Chromosome 1"/>
</dbReference>
<sequence length="65" mass="7439">ESRSVTQAGMQWCDLSSLQPLPPKFKRFSYLSLPSNWDYRHPPPHPANFCIFSTDGVSPCWPGWS</sequence>
<gene>
    <name evidence="1" type="ORF">EGK_00351</name>
</gene>
<dbReference type="EMBL" id="CM001253">
    <property type="protein sequence ID" value="EHH14429.1"/>
    <property type="molecule type" value="Genomic_DNA"/>
</dbReference>
<feature type="non-terminal residue" evidence="1">
    <location>
        <position position="65"/>
    </location>
</feature>
<dbReference type="AlphaFoldDB" id="G7MHF9"/>
<evidence type="ECO:0000313" key="1">
    <source>
        <dbReference type="EMBL" id="EHH14429.1"/>
    </source>
</evidence>
<organism evidence="1">
    <name type="scientific">Macaca mulatta</name>
    <name type="common">Rhesus macaque</name>
    <dbReference type="NCBI Taxonomy" id="9544"/>
    <lineage>
        <taxon>Eukaryota</taxon>
        <taxon>Metazoa</taxon>
        <taxon>Chordata</taxon>
        <taxon>Craniata</taxon>
        <taxon>Vertebrata</taxon>
        <taxon>Euteleostomi</taxon>
        <taxon>Mammalia</taxon>
        <taxon>Eutheria</taxon>
        <taxon>Euarchontoglires</taxon>
        <taxon>Primates</taxon>
        <taxon>Haplorrhini</taxon>
        <taxon>Catarrhini</taxon>
        <taxon>Cercopithecidae</taxon>
        <taxon>Cercopithecinae</taxon>
        <taxon>Macaca</taxon>
    </lineage>
</organism>